<organism evidence="2 3">
    <name type="scientific">Burkholderia theae</name>
    <dbReference type="NCBI Taxonomy" id="3143496"/>
    <lineage>
        <taxon>Bacteria</taxon>
        <taxon>Pseudomonadati</taxon>
        <taxon>Pseudomonadota</taxon>
        <taxon>Betaproteobacteria</taxon>
        <taxon>Burkholderiales</taxon>
        <taxon>Burkholderiaceae</taxon>
        <taxon>Burkholderia</taxon>
    </lineage>
</organism>
<proteinExistence type="predicted"/>
<name>A0ABU9WEQ0_9BURK</name>
<protein>
    <submittedName>
        <fullName evidence="2">Uncharacterized protein</fullName>
    </submittedName>
</protein>
<comment type="caution">
    <text evidence="2">The sequence shown here is derived from an EMBL/GenBank/DDBJ whole genome shotgun (WGS) entry which is preliminary data.</text>
</comment>
<dbReference type="Proteomes" id="UP001466933">
    <property type="component" value="Unassembled WGS sequence"/>
</dbReference>
<dbReference type="EMBL" id="JBCPYA010000003">
    <property type="protein sequence ID" value="MEN2470520.1"/>
    <property type="molecule type" value="Genomic_DNA"/>
</dbReference>
<reference evidence="2 3" key="1">
    <citation type="submission" date="2024-05" db="EMBL/GenBank/DDBJ databases">
        <title>Burkholderia sp. Nov. a novel bacteria isolated from rhizosphere soil of Camellia sinensis.</title>
        <authorList>
            <person name="Dong Y."/>
        </authorList>
    </citation>
    <scope>NUCLEOTIDE SEQUENCE [LARGE SCALE GENOMIC DNA]</scope>
    <source>
        <strain evidence="2 3">GS2Y</strain>
    </source>
</reference>
<feature type="region of interest" description="Disordered" evidence="1">
    <location>
        <begin position="1"/>
        <end position="24"/>
    </location>
</feature>
<feature type="compositionally biased region" description="Basic and acidic residues" evidence="1">
    <location>
        <begin position="1"/>
        <end position="14"/>
    </location>
</feature>
<evidence type="ECO:0000256" key="1">
    <source>
        <dbReference type="SAM" id="MobiDB-lite"/>
    </source>
</evidence>
<evidence type="ECO:0000313" key="3">
    <source>
        <dbReference type="Proteomes" id="UP001466933"/>
    </source>
</evidence>
<dbReference type="RefSeq" id="WP_343491989.1">
    <property type="nucleotide sequence ID" value="NZ_JBCPYA010000003.1"/>
</dbReference>
<keyword evidence="3" id="KW-1185">Reference proteome</keyword>
<gene>
    <name evidence="2" type="ORF">VOI36_11480</name>
</gene>
<sequence>MNFHEANQRFRDFSRAASQPAYSANEPAMETACRLAHREAAPDVQARFPPGEDGRRITMKTMTGPLVVNNAEPVNACSAISGSPAASAPIEYPLACV</sequence>
<evidence type="ECO:0000313" key="2">
    <source>
        <dbReference type="EMBL" id="MEN2470520.1"/>
    </source>
</evidence>
<accession>A0ABU9WEQ0</accession>